<feature type="domain" description="AB hydrolase-1" evidence="3">
    <location>
        <begin position="86"/>
        <end position="303"/>
    </location>
</feature>
<dbReference type="Proteomes" id="UP001596915">
    <property type="component" value="Unassembled WGS sequence"/>
</dbReference>
<evidence type="ECO:0000259" key="3">
    <source>
        <dbReference type="Pfam" id="PF12697"/>
    </source>
</evidence>
<dbReference type="PANTHER" id="PTHR43798:SF33">
    <property type="entry name" value="HYDROLASE, PUTATIVE (AFU_ORTHOLOGUE AFUA_2G14860)-RELATED"/>
    <property type="match status" value="1"/>
</dbReference>
<dbReference type="EMBL" id="JBHTGL010000003">
    <property type="protein sequence ID" value="MFD0621776.1"/>
    <property type="molecule type" value="Genomic_DNA"/>
</dbReference>
<organism evidence="4 5">
    <name type="scientific">Streptomyces sanglieri</name>
    <dbReference type="NCBI Taxonomy" id="193460"/>
    <lineage>
        <taxon>Bacteria</taxon>
        <taxon>Bacillati</taxon>
        <taxon>Actinomycetota</taxon>
        <taxon>Actinomycetes</taxon>
        <taxon>Kitasatosporales</taxon>
        <taxon>Streptomycetaceae</taxon>
        <taxon>Streptomyces</taxon>
    </lineage>
</organism>
<dbReference type="SUPFAM" id="SSF53474">
    <property type="entry name" value="alpha/beta-Hydrolases"/>
    <property type="match status" value="1"/>
</dbReference>
<name>A0ABW2WJS2_9ACTN</name>
<dbReference type="InterPro" id="IPR000073">
    <property type="entry name" value="AB_hydrolase_1"/>
</dbReference>
<feature type="region of interest" description="Disordered" evidence="1">
    <location>
        <begin position="35"/>
        <end position="62"/>
    </location>
</feature>
<evidence type="ECO:0000256" key="1">
    <source>
        <dbReference type="SAM" id="MobiDB-lite"/>
    </source>
</evidence>
<sequence length="313" mass="33034">MSRATHKHRSTYRVLSALALLTLTVGAVTACSDKDSAPEHAASSSSSATSSTSPGAGQSGVTKLHMITNDGHRLAFHVTQGNGHTIVLDSGGGEDSSQWKDLVPKLHAETGATVITYDRAGLGKSDVVPGPWKVESAVSDLKSGLEQLGVTKNVTLVSHSQAGEIASYFAKDNPKTLSGAVLVDANLPPFFTDEEIPRLVAASQPQVDAAKMDPDQPENRQIISTAEGFAPAHKAFHKVTWPDAVPTTVIVSEKTPLDGSPVDAQRWRDAAATFAQDGPNRTLVTAKGSSHEVPKDRPDLVLKAIEDMAATRH</sequence>
<dbReference type="GO" id="GO:0016787">
    <property type="term" value="F:hydrolase activity"/>
    <property type="evidence" value="ECO:0007669"/>
    <property type="project" value="UniProtKB-KW"/>
</dbReference>
<keyword evidence="4" id="KW-0378">Hydrolase</keyword>
<keyword evidence="5" id="KW-1185">Reference proteome</keyword>
<feature type="chain" id="PRO_5046164872" evidence="2">
    <location>
        <begin position="31"/>
        <end position="313"/>
    </location>
</feature>
<evidence type="ECO:0000256" key="2">
    <source>
        <dbReference type="SAM" id="SignalP"/>
    </source>
</evidence>
<feature type="signal peptide" evidence="2">
    <location>
        <begin position="1"/>
        <end position="30"/>
    </location>
</feature>
<protein>
    <submittedName>
        <fullName evidence="4">Alpha/beta fold hydrolase</fullName>
    </submittedName>
</protein>
<gene>
    <name evidence="4" type="ORF">ACFQ2K_02115</name>
</gene>
<dbReference type="InterPro" id="IPR050266">
    <property type="entry name" value="AB_hydrolase_sf"/>
</dbReference>
<dbReference type="Gene3D" id="3.40.50.1820">
    <property type="entry name" value="alpha/beta hydrolase"/>
    <property type="match status" value="1"/>
</dbReference>
<dbReference type="PROSITE" id="PS51257">
    <property type="entry name" value="PROKAR_LIPOPROTEIN"/>
    <property type="match status" value="1"/>
</dbReference>
<proteinExistence type="predicted"/>
<dbReference type="InterPro" id="IPR029058">
    <property type="entry name" value="AB_hydrolase_fold"/>
</dbReference>
<dbReference type="Pfam" id="PF12697">
    <property type="entry name" value="Abhydrolase_6"/>
    <property type="match status" value="1"/>
</dbReference>
<reference evidence="5" key="1">
    <citation type="journal article" date="2019" name="Int. J. Syst. Evol. Microbiol.">
        <title>The Global Catalogue of Microorganisms (GCM) 10K type strain sequencing project: providing services to taxonomists for standard genome sequencing and annotation.</title>
        <authorList>
            <consortium name="The Broad Institute Genomics Platform"/>
            <consortium name="The Broad Institute Genome Sequencing Center for Infectious Disease"/>
            <person name="Wu L."/>
            <person name="Ma J."/>
        </authorList>
    </citation>
    <scope>NUCLEOTIDE SEQUENCE [LARGE SCALE GENOMIC DNA]</scope>
    <source>
        <strain evidence="5">JCM 12607</strain>
    </source>
</reference>
<accession>A0ABW2WJS2</accession>
<evidence type="ECO:0000313" key="4">
    <source>
        <dbReference type="EMBL" id="MFD0621776.1"/>
    </source>
</evidence>
<evidence type="ECO:0000313" key="5">
    <source>
        <dbReference type="Proteomes" id="UP001596915"/>
    </source>
</evidence>
<comment type="caution">
    <text evidence="4">The sequence shown here is derived from an EMBL/GenBank/DDBJ whole genome shotgun (WGS) entry which is preliminary data.</text>
</comment>
<dbReference type="PANTHER" id="PTHR43798">
    <property type="entry name" value="MONOACYLGLYCEROL LIPASE"/>
    <property type="match status" value="1"/>
</dbReference>
<feature type="compositionally biased region" description="Low complexity" evidence="1">
    <location>
        <begin position="41"/>
        <end position="53"/>
    </location>
</feature>
<keyword evidence="2" id="KW-0732">Signal</keyword>